<evidence type="ECO:0000256" key="1">
    <source>
        <dbReference type="SAM" id="MobiDB-lite"/>
    </source>
</evidence>
<sequence>MNTRSTRVTGSPVTHFFTLAVLAAALAGCGGGGGAVSSNATSQPTGSTVTAQTDRQPAGAAALAPDPATRVNTDSAGAQTLRAIGATSDGGYSVSWFSQPPGATAALRLQHFDATGARSGADHAVTLDAGQNGVAAAVLPDGGLAVATAVVATGADTEPWITRSSIVVRRHDANGSPARAPVEVAAITQDRTGATTMRYVAQPSVARWADGSFVVGWQVIEETAGVRTPQAWTQRFDALGNPIGSPVVAGRADADTSYQLIAVPTGGYIVATAQRVMGRTFIQYAGFDGAVAPVFPAGALGTAEGSLLLPLEGGGMVLFAPAHTYGSVQRYAGDGQPAGSSTSLPAMPLAAVALPGGGWITFSASGGAELSGQRFDAGGQREGDAFAVAPGALAPQGAVLQGGSLGLAWTTDAGGDTDVMTQRLRP</sequence>
<gene>
    <name evidence="3" type="ORF">GON04_07410</name>
</gene>
<organism evidence="3 4">
    <name type="scientific">Ramlibacter pinisoli</name>
    <dbReference type="NCBI Taxonomy" id="2682844"/>
    <lineage>
        <taxon>Bacteria</taxon>
        <taxon>Pseudomonadati</taxon>
        <taxon>Pseudomonadota</taxon>
        <taxon>Betaproteobacteria</taxon>
        <taxon>Burkholderiales</taxon>
        <taxon>Comamonadaceae</taxon>
        <taxon>Ramlibacter</taxon>
    </lineage>
</organism>
<dbReference type="AlphaFoldDB" id="A0A6N8IQZ3"/>
<keyword evidence="2" id="KW-0732">Signal</keyword>
<evidence type="ECO:0000313" key="3">
    <source>
        <dbReference type="EMBL" id="MVQ29268.1"/>
    </source>
</evidence>
<feature type="compositionally biased region" description="Low complexity" evidence="1">
    <location>
        <begin position="57"/>
        <end position="68"/>
    </location>
</feature>
<feature type="compositionally biased region" description="Polar residues" evidence="1">
    <location>
        <begin position="37"/>
        <end position="55"/>
    </location>
</feature>
<evidence type="ECO:0000313" key="4">
    <source>
        <dbReference type="Proteomes" id="UP000469385"/>
    </source>
</evidence>
<name>A0A6N8IQZ3_9BURK</name>
<dbReference type="RefSeq" id="WP_157397290.1">
    <property type="nucleotide sequence ID" value="NZ_WSEL01000003.1"/>
</dbReference>
<comment type="caution">
    <text evidence="3">The sequence shown here is derived from an EMBL/GenBank/DDBJ whole genome shotgun (WGS) entry which is preliminary data.</text>
</comment>
<feature type="region of interest" description="Disordered" evidence="1">
    <location>
        <begin position="33"/>
        <end position="69"/>
    </location>
</feature>
<reference evidence="3 4" key="1">
    <citation type="submission" date="2019-12" db="EMBL/GenBank/DDBJ databases">
        <authorList>
            <person name="Huq M.A."/>
        </authorList>
    </citation>
    <scope>NUCLEOTIDE SEQUENCE [LARGE SCALE GENOMIC DNA]</scope>
    <source>
        <strain evidence="3 4">MAH-25</strain>
    </source>
</reference>
<keyword evidence="4" id="KW-1185">Reference proteome</keyword>
<proteinExistence type="predicted"/>
<dbReference type="Proteomes" id="UP000469385">
    <property type="component" value="Unassembled WGS sequence"/>
</dbReference>
<feature type="signal peptide" evidence="2">
    <location>
        <begin position="1"/>
        <end position="23"/>
    </location>
</feature>
<feature type="chain" id="PRO_5026902363" evidence="2">
    <location>
        <begin position="24"/>
        <end position="426"/>
    </location>
</feature>
<evidence type="ECO:0000256" key="2">
    <source>
        <dbReference type="SAM" id="SignalP"/>
    </source>
</evidence>
<dbReference type="PROSITE" id="PS51257">
    <property type="entry name" value="PROKAR_LIPOPROTEIN"/>
    <property type="match status" value="1"/>
</dbReference>
<dbReference type="EMBL" id="WSEL01000003">
    <property type="protein sequence ID" value="MVQ29268.1"/>
    <property type="molecule type" value="Genomic_DNA"/>
</dbReference>
<accession>A0A6N8IQZ3</accession>
<protein>
    <submittedName>
        <fullName evidence="3">Uncharacterized protein</fullName>
    </submittedName>
</protein>